<gene>
    <name evidence="13" type="ORF">E1B03_10675</name>
</gene>
<keyword evidence="5 9" id="KW-0812">Transmembrane</keyword>
<evidence type="ECO:0000256" key="7">
    <source>
        <dbReference type="ARBA" id="ARBA00023136"/>
    </source>
</evidence>
<accession>A0A4P6WX74</accession>
<evidence type="ECO:0000256" key="9">
    <source>
        <dbReference type="RuleBase" id="RU003884"/>
    </source>
</evidence>
<dbReference type="EMBL" id="CP037864">
    <property type="protein sequence ID" value="QBM25798.1"/>
    <property type="molecule type" value="Genomic_DNA"/>
</dbReference>
<evidence type="ECO:0000256" key="10">
    <source>
        <dbReference type="SAM" id="MobiDB-lite"/>
    </source>
</evidence>
<dbReference type="InterPro" id="IPR037224">
    <property type="entry name" value="PapC_N_sf"/>
</dbReference>
<dbReference type="InterPro" id="IPR025885">
    <property type="entry name" value="PapC_N"/>
</dbReference>
<keyword evidence="4" id="KW-1134">Transmembrane beta strand</keyword>
<protein>
    <submittedName>
        <fullName evidence="13">Fimbrial biogenesis outer membrane usher protein</fullName>
    </submittedName>
</protein>
<dbReference type="Gene3D" id="2.60.40.2610">
    <property type="entry name" value="Outer membrane usher protein FimD, plug domain"/>
    <property type="match status" value="1"/>
</dbReference>
<proteinExistence type="inferred from homology"/>
<dbReference type="InterPro" id="IPR000015">
    <property type="entry name" value="Fimb_usher"/>
</dbReference>
<evidence type="ECO:0000259" key="11">
    <source>
        <dbReference type="Pfam" id="PF13953"/>
    </source>
</evidence>
<keyword evidence="8 9" id="KW-0998">Cell outer membrane</keyword>
<comment type="similarity">
    <text evidence="2 9">Belongs to the fimbrial export usher family.</text>
</comment>
<feature type="domain" description="PapC N-terminal" evidence="12">
    <location>
        <begin position="93"/>
        <end position="234"/>
    </location>
</feature>
<keyword evidence="14" id="KW-1185">Reference proteome</keyword>
<evidence type="ECO:0000256" key="3">
    <source>
        <dbReference type="ARBA" id="ARBA00022448"/>
    </source>
</evidence>
<comment type="subcellular location">
    <subcellularLocation>
        <location evidence="1 9">Cell outer membrane</location>
        <topology evidence="1 9">Multi-pass membrane protein</topology>
    </subcellularLocation>
</comment>
<dbReference type="PROSITE" id="PS01151">
    <property type="entry name" value="FIMBRIAL_USHER"/>
    <property type="match status" value="1"/>
</dbReference>
<evidence type="ECO:0000256" key="1">
    <source>
        <dbReference type="ARBA" id="ARBA00004571"/>
    </source>
</evidence>
<reference evidence="13 14" key="1">
    <citation type="submission" date="2019-03" db="EMBL/GenBank/DDBJ databases">
        <title>Complete genome sequence of an arsenate-respiring bacteria, Citrobacter sp. LY-1.</title>
        <authorList>
            <person name="Wang H."/>
            <person name="Liu Y."/>
            <person name="Li Q."/>
            <person name="Huang J."/>
        </authorList>
    </citation>
    <scope>NUCLEOTIDE SEQUENCE [LARGE SCALE GENOMIC DNA]</scope>
    <source>
        <strain evidence="13 14">LY-1</strain>
    </source>
</reference>
<evidence type="ECO:0000256" key="8">
    <source>
        <dbReference type="ARBA" id="ARBA00023237"/>
    </source>
</evidence>
<dbReference type="GO" id="GO:0009279">
    <property type="term" value="C:cell outer membrane"/>
    <property type="evidence" value="ECO:0007669"/>
    <property type="project" value="UniProtKB-SubCell"/>
</dbReference>
<dbReference type="Pfam" id="PF00577">
    <property type="entry name" value="Usher"/>
    <property type="match status" value="1"/>
</dbReference>
<dbReference type="Gene3D" id="2.60.40.2070">
    <property type="match status" value="1"/>
</dbReference>
<dbReference type="InterPro" id="IPR043142">
    <property type="entry name" value="PapC-like_C_sf"/>
</dbReference>
<dbReference type="SUPFAM" id="SSF141729">
    <property type="entry name" value="FimD N-terminal domain-like"/>
    <property type="match status" value="1"/>
</dbReference>
<keyword evidence="9" id="KW-1029">Fimbrium biogenesis</keyword>
<dbReference type="FunFam" id="2.60.40.3110:FF:000001">
    <property type="entry name" value="Putative fimbrial outer membrane usher"/>
    <property type="match status" value="1"/>
</dbReference>
<evidence type="ECO:0000256" key="2">
    <source>
        <dbReference type="ARBA" id="ARBA00008064"/>
    </source>
</evidence>
<organism evidence="13 14">
    <name type="scientific">Citrobacter arsenatis</name>
    <dbReference type="NCBI Taxonomy" id="2546350"/>
    <lineage>
        <taxon>Bacteria</taxon>
        <taxon>Pseudomonadati</taxon>
        <taxon>Pseudomonadota</taxon>
        <taxon>Gammaproteobacteria</taxon>
        <taxon>Enterobacterales</taxon>
        <taxon>Enterobacteriaceae</taxon>
        <taxon>Citrobacter</taxon>
    </lineage>
</organism>
<dbReference type="InterPro" id="IPR018030">
    <property type="entry name" value="Fimbrial_membr_usher_CS"/>
</dbReference>
<dbReference type="Pfam" id="PF13953">
    <property type="entry name" value="PapC_C"/>
    <property type="match status" value="1"/>
</dbReference>
<dbReference type="PANTHER" id="PTHR30451:SF20">
    <property type="entry name" value="FIMBRIAE USHER"/>
    <property type="match status" value="1"/>
</dbReference>
<dbReference type="InterPro" id="IPR042186">
    <property type="entry name" value="FimD_plug_dom"/>
</dbReference>
<evidence type="ECO:0000259" key="12">
    <source>
        <dbReference type="Pfam" id="PF13954"/>
    </source>
</evidence>
<dbReference type="Pfam" id="PF13954">
    <property type="entry name" value="PapC_N"/>
    <property type="match status" value="1"/>
</dbReference>
<evidence type="ECO:0000256" key="4">
    <source>
        <dbReference type="ARBA" id="ARBA00022452"/>
    </source>
</evidence>
<dbReference type="Gene3D" id="3.10.20.410">
    <property type="match status" value="1"/>
</dbReference>
<evidence type="ECO:0000256" key="6">
    <source>
        <dbReference type="ARBA" id="ARBA00022729"/>
    </source>
</evidence>
<evidence type="ECO:0000256" key="5">
    <source>
        <dbReference type="ARBA" id="ARBA00022692"/>
    </source>
</evidence>
<dbReference type="AlphaFoldDB" id="A0A4P6WX74"/>
<sequence>MVARLTRRRISSDKIYPDKNFLTDFYIQGIGMNMINKNPPQDDFSKNKNIVALGLPFECKTRLKPLVLLLWMITPLMASASDALVSAKTDQFEFDNSMLIGAAKDQNILARFDKADSVAPGEYQVDIFINGNFYNRQAVLFSADKKNQVSPCFSREQLTAIGILPGSIQAKDDHDACLRVTEHVQGSSAQFDFSQLRLNILIPQAQMMRSARGAVPLESLTAGDTVLFTNYDTNFYRTQASGNYNSDSTYLGLNSGINLGLWQLRQLSNYTRYSTNNGPDSSHWKSVRTYVQHPIPAINSELTLGDSYTSGSFFSSLGFLGIQLETDDRMIPESQRGYAPTIRGIASTTAKVTVSQSGTQIYQTTVAPGAFVIDDLYPTSYEGDLVVEIQEADGRVSSFTVPFAAVPGSMRPGRSHVSLSAGQVRDIGDSDDMFADATWQTGLTNAITTNSGVRISDGYQALLGGAVFASELGAFGVNAVYSRANMFGDYLTGWRFGTNYSRTFVPTSTTLALAGYRYSTQGYRDLTDVLGIRSAANSDSTWTSSTYEQRNQFVVTLSQGLGQLGQAYVSGSTTTYRGGRGRDTQFQVGYSNHYNSLSYNLSMSRQQTGRTRYGVQNINVNDGSDTSNSRTENVFMFSVSLPLGAGSRSPILTTGYSHQSDNGGHDSYQSSLTGTLGESQNTAYSLNAAYDNGGSGSSAGASLTQQLPFATIGGTLSHGKGYTQYGASARGAVVAHAGGVTPGPYLSDTFALVEAKGASGAEVGGGMGATINNSGYALVPSVVPYTFNDITLDAKGISNPNAELVDNQQRVAPYAGSMVKVRFRTLEGYALLIRLAAGGEEPLPLGADVYDSKNRVIGLVGQGNQIYARASSRQGTLKIKLGDAAAGLCLLNYDLRGQEMNKSMYHLTLPCRRN</sequence>
<dbReference type="Proteomes" id="UP000293850">
    <property type="component" value="Chromosome"/>
</dbReference>
<keyword evidence="3 9" id="KW-0813">Transport</keyword>
<keyword evidence="7 9" id="KW-0472">Membrane</keyword>
<dbReference type="GO" id="GO:0009297">
    <property type="term" value="P:pilus assembly"/>
    <property type="evidence" value="ECO:0007669"/>
    <property type="project" value="InterPro"/>
</dbReference>
<name>A0A4P6WX74_9ENTR</name>
<keyword evidence="6" id="KW-0732">Signal</keyword>
<dbReference type="KEGG" id="cars:E1B03_10675"/>
<evidence type="ECO:0000313" key="13">
    <source>
        <dbReference type="EMBL" id="QBM25798.1"/>
    </source>
</evidence>
<dbReference type="InterPro" id="IPR025949">
    <property type="entry name" value="PapC-like_C"/>
</dbReference>
<feature type="domain" description="PapC-like C-terminal" evidence="11">
    <location>
        <begin position="833"/>
        <end position="895"/>
    </location>
</feature>
<evidence type="ECO:0000313" key="14">
    <source>
        <dbReference type="Proteomes" id="UP000293850"/>
    </source>
</evidence>
<feature type="region of interest" description="Disordered" evidence="10">
    <location>
        <begin position="653"/>
        <end position="675"/>
    </location>
</feature>
<dbReference type="GO" id="GO:0015473">
    <property type="term" value="F:fimbrial usher porin activity"/>
    <property type="evidence" value="ECO:0007669"/>
    <property type="project" value="InterPro"/>
</dbReference>
<dbReference type="Gene3D" id="2.60.40.3110">
    <property type="match status" value="1"/>
</dbReference>
<dbReference type="PANTHER" id="PTHR30451">
    <property type="entry name" value="OUTER MEMBRANE USHER PROTEIN"/>
    <property type="match status" value="1"/>
</dbReference>